<dbReference type="AlphaFoldDB" id="A0AAV9HT66"/>
<name>A0AAV9HT66_9PEZI</name>
<accession>A0AAV9HT66</accession>
<gene>
    <name evidence="1" type="ORF">QBC42DRAFT_221463</name>
</gene>
<protein>
    <submittedName>
        <fullName evidence="1">Uncharacterized protein</fullName>
    </submittedName>
</protein>
<evidence type="ECO:0000313" key="2">
    <source>
        <dbReference type="Proteomes" id="UP001321749"/>
    </source>
</evidence>
<reference evidence="1" key="2">
    <citation type="submission" date="2023-06" db="EMBL/GenBank/DDBJ databases">
        <authorList>
            <consortium name="Lawrence Berkeley National Laboratory"/>
            <person name="Mondo S.J."/>
            <person name="Hensen N."/>
            <person name="Bonometti L."/>
            <person name="Westerberg I."/>
            <person name="Brannstrom I.O."/>
            <person name="Guillou S."/>
            <person name="Cros-Aarteil S."/>
            <person name="Calhoun S."/>
            <person name="Haridas S."/>
            <person name="Kuo A."/>
            <person name="Pangilinan J."/>
            <person name="Riley R."/>
            <person name="Labutti K."/>
            <person name="Andreopoulos B."/>
            <person name="Lipzen A."/>
            <person name="Chen C."/>
            <person name="Yanf M."/>
            <person name="Daum C."/>
            <person name="Ng V."/>
            <person name="Clum A."/>
            <person name="Steindorff A."/>
            <person name="Ohm R."/>
            <person name="Martin F."/>
            <person name="Silar P."/>
            <person name="Natvig D."/>
            <person name="Lalanne C."/>
            <person name="Gautier V."/>
            <person name="Ament-Velasquez S.L."/>
            <person name="Kruys A."/>
            <person name="Hutchinson M.I."/>
            <person name="Powell A.J."/>
            <person name="Barry K."/>
            <person name="Miller A.N."/>
            <person name="Grigoriev I.V."/>
            <person name="Debuchy R."/>
            <person name="Gladieux P."/>
            <person name="Thoren M.H."/>
            <person name="Johannesson H."/>
        </authorList>
    </citation>
    <scope>NUCLEOTIDE SEQUENCE</scope>
    <source>
        <strain evidence="1">PSN324</strain>
    </source>
</reference>
<organism evidence="1 2">
    <name type="scientific">Cladorrhinum samala</name>
    <dbReference type="NCBI Taxonomy" id="585594"/>
    <lineage>
        <taxon>Eukaryota</taxon>
        <taxon>Fungi</taxon>
        <taxon>Dikarya</taxon>
        <taxon>Ascomycota</taxon>
        <taxon>Pezizomycotina</taxon>
        <taxon>Sordariomycetes</taxon>
        <taxon>Sordariomycetidae</taxon>
        <taxon>Sordariales</taxon>
        <taxon>Podosporaceae</taxon>
        <taxon>Cladorrhinum</taxon>
    </lineage>
</organism>
<comment type="caution">
    <text evidence="1">The sequence shown here is derived from an EMBL/GenBank/DDBJ whole genome shotgun (WGS) entry which is preliminary data.</text>
</comment>
<evidence type="ECO:0000313" key="1">
    <source>
        <dbReference type="EMBL" id="KAK4464072.1"/>
    </source>
</evidence>
<reference evidence="1" key="1">
    <citation type="journal article" date="2023" name="Mol. Phylogenet. Evol.">
        <title>Genome-scale phylogeny and comparative genomics of the fungal order Sordariales.</title>
        <authorList>
            <person name="Hensen N."/>
            <person name="Bonometti L."/>
            <person name="Westerberg I."/>
            <person name="Brannstrom I.O."/>
            <person name="Guillou S."/>
            <person name="Cros-Aarteil S."/>
            <person name="Calhoun S."/>
            <person name="Haridas S."/>
            <person name="Kuo A."/>
            <person name="Mondo S."/>
            <person name="Pangilinan J."/>
            <person name="Riley R."/>
            <person name="LaButti K."/>
            <person name="Andreopoulos B."/>
            <person name="Lipzen A."/>
            <person name="Chen C."/>
            <person name="Yan M."/>
            <person name="Daum C."/>
            <person name="Ng V."/>
            <person name="Clum A."/>
            <person name="Steindorff A."/>
            <person name="Ohm R.A."/>
            <person name="Martin F."/>
            <person name="Silar P."/>
            <person name="Natvig D.O."/>
            <person name="Lalanne C."/>
            <person name="Gautier V."/>
            <person name="Ament-Velasquez S.L."/>
            <person name="Kruys A."/>
            <person name="Hutchinson M.I."/>
            <person name="Powell A.J."/>
            <person name="Barry K."/>
            <person name="Miller A.N."/>
            <person name="Grigoriev I.V."/>
            <person name="Debuchy R."/>
            <person name="Gladieux P."/>
            <person name="Hiltunen Thoren M."/>
            <person name="Johannesson H."/>
        </authorList>
    </citation>
    <scope>NUCLEOTIDE SEQUENCE</scope>
    <source>
        <strain evidence="1">PSN324</strain>
    </source>
</reference>
<keyword evidence="2" id="KW-1185">Reference proteome</keyword>
<proteinExistence type="predicted"/>
<dbReference type="EMBL" id="MU864952">
    <property type="protein sequence ID" value="KAK4464072.1"/>
    <property type="molecule type" value="Genomic_DNA"/>
</dbReference>
<sequence length="778" mass="88422">MPFRNLLRPGPVPEVQATIELVEEELSKLYWDSVRLEARNMIQFYETLLESDFDLNLRFDAELCKESFKKMFNVWVGCQSHFDETSLGISGLYKETIGRAVEHLNVRRCEHPRLSIRGITCSHCELLIKSNAYYQCVEGCESSHFYFFTAHTKEAAFHDCADRLACTGPQHRAPYRLCSVCTTTVSPFALKGCDLEHLELRNHSQPDLADSSGFSAKLGKLESIRLKSAEKKPESNYQDSFEARFAEIAVQASVEGTLPIDPRIFMRTVGLMVKGHFAPSGNFHLCLMFGPLIFESGLEKIKHGVRACPRPPPAFFGDGGVGELDDDWRARPCPFFYQDRNTKKLEIDYQQNFKVEPRPILACTKRVYGAAFSGYPESSHAKEYEVIKCLIREADRLRKIPKEKSPKARTEQLHKSADALTAELKSCIGPEVKKHLSRIARILFEKRHKNDWSILAHNCQQFVNRLLGGEDFEYMIPQLPKDLKEESFTWPRYLISFGNHIEGFGKSFYQPNGLITAFSQSMPTVDCDVVEYLGSAEFPEESPLRAIKTLGLFTNQPSPSNGTNTNDLDVISRLADHLWKTPGDSLSLLQFHFLRPPRKYGGGGDNRLLADETAWNRHRFLVMTLLDIFASFTGALGNSLYSLFSRDQGRILSKITLPPARVLGNVCADETPRILDQLGPRWVFYEIRNRVPNAMDTVVKDRWRPFRSARVSDDPVHGEQVVSRIVAWPLWIVSLISPGLGAGIGGIMRLHEHNWVSTKLGERTYIRQYGFKKARSVR</sequence>
<dbReference type="Proteomes" id="UP001321749">
    <property type="component" value="Unassembled WGS sequence"/>
</dbReference>